<dbReference type="Proteomes" id="UP000034006">
    <property type="component" value="Unassembled WGS sequence"/>
</dbReference>
<accession>A0A0G1KV02</accession>
<sequence>MHDESEYFLVVEKAGDAGDEDDDQKNSEFFLNFLEVGEKLGDGSIYG</sequence>
<reference evidence="1 2" key="1">
    <citation type="journal article" date="2015" name="Nature">
        <title>rRNA introns, odd ribosomes, and small enigmatic genomes across a large radiation of phyla.</title>
        <authorList>
            <person name="Brown C.T."/>
            <person name="Hug L.A."/>
            <person name="Thomas B.C."/>
            <person name="Sharon I."/>
            <person name="Castelle C.J."/>
            <person name="Singh A."/>
            <person name="Wilkins M.J."/>
            <person name="Williams K.H."/>
            <person name="Banfield J.F."/>
        </authorList>
    </citation>
    <scope>NUCLEOTIDE SEQUENCE [LARGE SCALE GENOMIC DNA]</scope>
</reference>
<protein>
    <submittedName>
        <fullName evidence="1">Uncharacterized protein</fullName>
    </submittedName>
</protein>
<dbReference type="AlphaFoldDB" id="A0A0G1KV02"/>
<gene>
    <name evidence="1" type="ORF">UW44_C0008G0046</name>
</gene>
<proteinExistence type="predicted"/>
<organism evidence="1 2">
    <name type="scientific">Candidatus Collierbacteria bacterium GW2011_GWB2_44_22</name>
    <dbReference type="NCBI Taxonomy" id="1618387"/>
    <lineage>
        <taxon>Bacteria</taxon>
        <taxon>Candidatus Collieribacteriota</taxon>
    </lineage>
</organism>
<evidence type="ECO:0000313" key="2">
    <source>
        <dbReference type="Proteomes" id="UP000034006"/>
    </source>
</evidence>
<dbReference type="STRING" id="1618387.UW44_C0008G0046"/>
<name>A0A0G1KV02_9BACT</name>
<dbReference type="EMBL" id="LCIH01000008">
    <property type="protein sequence ID" value="KKT51724.1"/>
    <property type="molecule type" value="Genomic_DNA"/>
</dbReference>
<evidence type="ECO:0000313" key="1">
    <source>
        <dbReference type="EMBL" id="KKT51724.1"/>
    </source>
</evidence>
<comment type="caution">
    <text evidence="1">The sequence shown here is derived from an EMBL/GenBank/DDBJ whole genome shotgun (WGS) entry which is preliminary data.</text>
</comment>